<sequence>MDKCRKATALLSKQYDQGKLNMKERVFINGHLLICPHCRRYKKQMDTIQTALKKLF</sequence>
<organism evidence="1 3">
    <name type="scientific">Neisseria lisongii</name>
    <dbReference type="NCBI Taxonomy" id="2912188"/>
    <lineage>
        <taxon>Bacteria</taxon>
        <taxon>Pseudomonadati</taxon>
        <taxon>Pseudomonadota</taxon>
        <taxon>Betaproteobacteria</taxon>
        <taxon>Neisseriales</taxon>
        <taxon>Neisseriaceae</taxon>
        <taxon>Neisseria</taxon>
    </lineage>
</organism>
<evidence type="ECO:0000313" key="4">
    <source>
        <dbReference type="Proteomes" id="UP001221268"/>
    </source>
</evidence>
<dbReference type="Gene3D" id="1.10.10.1320">
    <property type="entry name" value="Anti-sigma factor, zinc-finger domain"/>
    <property type="match status" value="1"/>
</dbReference>
<dbReference type="EMBL" id="CP116766">
    <property type="protein sequence ID" value="WCL71278.1"/>
    <property type="molecule type" value="Genomic_DNA"/>
</dbReference>
<dbReference type="InterPro" id="IPR041916">
    <property type="entry name" value="Anti_sigma_zinc_sf"/>
</dbReference>
<protein>
    <submittedName>
        <fullName evidence="1">Zf-HC2 domain-containing protein</fullName>
    </submittedName>
</protein>
<dbReference type="EMBL" id="JAKKDL010000002">
    <property type="protein sequence ID" value="MCF7528943.1"/>
    <property type="molecule type" value="Genomic_DNA"/>
</dbReference>
<evidence type="ECO:0000313" key="1">
    <source>
        <dbReference type="EMBL" id="MCF7528943.1"/>
    </source>
</evidence>
<evidence type="ECO:0000313" key="2">
    <source>
        <dbReference type="EMBL" id="WCL71278.1"/>
    </source>
</evidence>
<reference evidence="1" key="1">
    <citation type="submission" date="2022-01" db="EMBL/GenBank/DDBJ databases">
        <title>Neisseria sp. ZJ104.</title>
        <authorList>
            <person name="Yang C."/>
        </authorList>
    </citation>
    <scope>NUCLEOTIDE SEQUENCE</scope>
    <source>
        <strain evidence="1">ZJ104</strain>
    </source>
</reference>
<dbReference type="AlphaFoldDB" id="A0AAW5AG66"/>
<reference evidence="2 4" key="2">
    <citation type="submission" date="2023-01" db="EMBL/GenBank/DDBJ databases">
        <authorList>
            <person name="Yang C."/>
        </authorList>
    </citation>
    <scope>NUCLEOTIDE SEQUENCE [LARGE SCALE GENOMIC DNA]</scope>
    <source>
        <strain evidence="2 4">ZJ106</strain>
    </source>
</reference>
<keyword evidence="4" id="KW-1185">Reference proteome</keyword>
<proteinExistence type="predicted"/>
<evidence type="ECO:0000313" key="3">
    <source>
        <dbReference type="Proteomes" id="UP001201397"/>
    </source>
</evidence>
<gene>
    <name evidence="1" type="ORF">L4H06_01635</name>
    <name evidence="2" type="ORF">PJU73_08060</name>
</gene>
<accession>A0AAW5AG66</accession>
<name>A0AAW5AG66_9NEIS</name>
<dbReference type="Proteomes" id="UP001221268">
    <property type="component" value="Chromosome"/>
</dbReference>
<dbReference type="Proteomes" id="UP001201397">
    <property type="component" value="Unassembled WGS sequence"/>
</dbReference>
<dbReference type="RefSeq" id="WP_237090708.1">
    <property type="nucleotide sequence ID" value="NZ_CP116766.1"/>
</dbReference>